<sequence length="143" mass="15615">MTSGPHGPRHTFEDHTAELRLGLFAPTLPELFAEAGRALAELAVGEGAPLPEASGEPVSVSLHSVDREALLVDWMNELVFRTEVDARVYVDFHFDELAADHLVARVRGALVPDLRPLVKAATLHDVHITEDSHGYSVHVVLDI</sequence>
<evidence type="ECO:0000256" key="4">
    <source>
        <dbReference type="ARBA" id="ARBA00022837"/>
    </source>
</evidence>
<dbReference type="Gene3D" id="3.55.10.10">
    <property type="entry name" value="Archease domain"/>
    <property type="match status" value="1"/>
</dbReference>
<evidence type="ECO:0000313" key="6">
    <source>
        <dbReference type="EMBL" id="TKC98124.1"/>
    </source>
</evidence>
<evidence type="ECO:0000259" key="5">
    <source>
        <dbReference type="Pfam" id="PF01951"/>
    </source>
</evidence>
<dbReference type="RefSeq" id="WP_136934884.1">
    <property type="nucleotide sequence ID" value="NZ_SSMQ01000074.1"/>
</dbReference>
<organism evidence="6 7">
    <name type="scientific">Polyangium fumosum</name>
    <dbReference type="NCBI Taxonomy" id="889272"/>
    <lineage>
        <taxon>Bacteria</taxon>
        <taxon>Pseudomonadati</taxon>
        <taxon>Myxococcota</taxon>
        <taxon>Polyangia</taxon>
        <taxon>Polyangiales</taxon>
        <taxon>Polyangiaceae</taxon>
        <taxon>Polyangium</taxon>
    </lineage>
</organism>
<accession>A0A4U1IUS2</accession>
<dbReference type="Pfam" id="PF01951">
    <property type="entry name" value="Archease"/>
    <property type="match status" value="1"/>
</dbReference>
<gene>
    <name evidence="6" type="ORF">E8A74_42605</name>
</gene>
<reference evidence="6 7" key="1">
    <citation type="submission" date="2019-04" db="EMBL/GenBank/DDBJ databases">
        <authorList>
            <person name="Li Y."/>
            <person name="Wang J."/>
        </authorList>
    </citation>
    <scope>NUCLEOTIDE SEQUENCE [LARGE SCALE GENOMIC DNA]</scope>
    <source>
        <strain evidence="6 7">DSM 14668</strain>
    </source>
</reference>
<proteinExistence type="inferred from homology"/>
<keyword evidence="3" id="KW-0479">Metal-binding</keyword>
<evidence type="ECO:0000256" key="2">
    <source>
        <dbReference type="ARBA" id="ARBA00022694"/>
    </source>
</evidence>
<dbReference type="AlphaFoldDB" id="A0A4U1IUS2"/>
<dbReference type="EMBL" id="SSMQ01000074">
    <property type="protein sequence ID" value="TKC98124.1"/>
    <property type="molecule type" value="Genomic_DNA"/>
</dbReference>
<keyword evidence="4" id="KW-0106">Calcium</keyword>
<dbReference type="SUPFAM" id="SSF69819">
    <property type="entry name" value="MTH1598-like"/>
    <property type="match status" value="1"/>
</dbReference>
<feature type="domain" description="Archease" evidence="5">
    <location>
        <begin position="12"/>
        <end position="143"/>
    </location>
</feature>
<dbReference type="GO" id="GO:0046872">
    <property type="term" value="F:metal ion binding"/>
    <property type="evidence" value="ECO:0007669"/>
    <property type="project" value="UniProtKB-KW"/>
</dbReference>
<dbReference type="InterPro" id="IPR036820">
    <property type="entry name" value="Archease_dom_sf"/>
</dbReference>
<comment type="similarity">
    <text evidence="1">Belongs to the archease family.</text>
</comment>
<dbReference type="OrthoDB" id="164090at2"/>
<dbReference type="GO" id="GO:0008033">
    <property type="term" value="P:tRNA processing"/>
    <property type="evidence" value="ECO:0007669"/>
    <property type="project" value="UniProtKB-KW"/>
</dbReference>
<dbReference type="Proteomes" id="UP000309215">
    <property type="component" value="Unassembled WGS sequence"/>
</dbReference>
<evidence type="ECO:0000313" key="7">
    <source>
        <dbReference type="Proteomes" id="UP000309215"/>
    </source>
</evidence>
<dbReference type="InterPro" id="IPR023572">
    <property type="entry name" value="Archease_dom"/>
</dbReference>
<comment type="caution">
    <text evidence="6">The sequence shown here is derived from an EMBL/GenBank/DDBJ whole genome shotgun (WGS) entry which is preliminary data.</text>
</comment>
<evidence type="ECO:0000256" key="3">
    <source>
        <dbReference type="ARBA" id="ARBA00022723"/>
    </source>
</evidence>
<name>A0A4U1IUS2_9BACT</name>
<evidence type="ECO:0000256" key="1">
    <source>
        <dbReference type="ARBA" id="ARBA00007963"/>
    </source>
</evidence>
<keyword evidence="7" id="KW-1185">Reference proteome</keyword>
<protein>
    <submittedName>
        <fullName evidence="6">Archease</fullName>
    </submittedName>
</protein>
<keyword evidence="2" id="KW-0819">tRNA processing</keyword>